<feature type="region of interest" description="Disordered" evidence="5">
    <location>
        <begin position="1"/>
        <end position="50"/>
    </location>
</feature>
<protein>
    <submittedName>
        <fullName evidence="6">Uncharacterized protein</fullName>
    </submittedName>
</protein>
<reference evidence="6" key="2">
    <citation type="submission" date="2025-09" db="UniProtKB">
        <authorList>
            <consortium name="Ensembl"/>
        </authorList>
    </citation>
    <scope>IDENTIFICATION</scope>
</reference>
<keyword evidence="3" id="KW-0007">Acetylation</keyword>
<evidence type="ECO:0000256" key="2">
    <source>
        <dbReference type="ARBA" id="ARBA00022553"/>
    </source>
</evidence>
<dbReference type="InterPro" id="IPR036658">
    <property type="entry name" value="CPI-17_sf"/>
</dbReference>
<dbReference type="PANTHER" id="PTHR16188">
    <property type="entry name" value="PROTEIN PHOSPHATASE 1 INHIBITOR POTENTIATED BY PROTEIN KINASE C"/>
    <property type="match status" value="1"/>
</dbReference>
<dbReference type="Gene3D" id="1.10.150.220">
    <property type="entry name" value="CPI-17"/>
    <property type="match status" value="1"/>
</dbReference>
<dbReference type="Pfam" id="PF05361">
    <property type="entry name" value="PP1_inhibitor"/>
    <property type="match status" value="1"/>
</dbReference>
<comment type="similarity">
    <text evidence="1">Belongs to the PP1 inhibitor family.</text>
</comment>
<dbReference type="SUPFAM" id="SSF81790">
    <property type="entry name" value="Myosin phosphatase inhibitor 17kDa protein, CPI-17"/>
    <property type="match status" value="1"/>
</dbReference>
<keyword evidence="2" id="KW-0597">Phosphoprotein</keyword>
<dbReference type="GO" id="GO:0004865">
    <property type="term" value="F:protein serine/threonine phosphatase inhibitor activity"/>
    <property type="evidence" value="ECO:0007669"/>
    <property type="project" value="TreeGrafter"/>
</dbReference>
<reference evidence="6" key="1">
    <citation type="submission" date="2025-08" db="UniProtKB">
        <authorList>
            <consortium name="Ensembl"/>
        </authorList>
    </citation>
    <scope>IDENTIFICATION</scope>
</reference>
<proteinExistence type="inferred from homology"/>
<feature type="compositionally biased region" description="Acidic residues" evidence="5">
    <location>
        <begin position="23"/>
        <end position="39"/>
    </location>
</feature>
<dbReference type="HOGENOM" id="CLU_114155_1_0_1"/>
<evidence type="ECO:0000313" key="6">
    <source>
        <dbReference type="Ensembl" id="ENSPMAP00000005303.1"/>
    </source>
</evidence>
<dbReference type="GeneTree" id="ENSGT00950000182985"/>
<dbReference type="InterPro" id="IPR008025">
    <property type="entry name" value="CPI-17"/>
</dbReference>
<dbReference type="FunFam" id="1.10.150.220:FF:000001">
    <property type="entry name" value="Phosphatase 1, regulatory (Inhibitor) subunit 14C"/>
    <property type="match status" value="1"/>
</dbReference>
<dbReference type="AlphaFoldDB" id="S4RJC1"/>
<organism evidence="6">
    <name type="scientific">Petromyzon marinus</name>
    <name type="common">Sea lamprey</name>
    <dbReference type="NCBI Taxonomy" id="7757"/>
    <lineage>
        <taxon>Eukaryota</taxon>
        <taxon>Metazoa</taxon>
        <taxon>Chordata</taxon>
        <taxon>Craniata</taxon>
        <taxon>Vertebrata</taxon>
        <taxon>Cyclostomata</taxon>
        <taxon>Hyperoartia</taxon>
        <taxon>Petromyzontiformes</taxon>
        <taxon>Petromyzontidae</taxon>
        <taxon>Petromyzon</taxon>
    </lineage>
</organism>
<keyword evidence="4" id="KW-0650">Protein phosphatase inhibitor</keyword>
<dbReference type="Ensembl" id="ENSPMAT00000005322.1">
    <property type="protein sequence ID" value="ENSPMAP00000005303.1"/>
    <property type="gene ID" value="ENSPMAG00000004845.1"/>
</dbReference>
<evidence type="ECO:0000256" key="1">
    <source>
        <dbReference type="ARBA" id="ARBA00005483"/>
    </source>
</evidence>
<name>S4RJC1_PETMA</name>
<evidence type="ECO:0000256" key="3">
    <source>
        <dbReference type="ARBA" id="ARBA00022990"/>
    </source>
</evidence>
<dbReference type="PANTHER" id="PTHR16188:SF14">
    <property type="entry name" value="GEO07393P1"/>
    <property type="match status" value="1"/>
</dbReference>
<evidence type="ECO:0000256" key="5">
    <source>
        <dbReference type="SAM" id="MobiDB-lite"/>
    </source>
</evidence>
<dbReference type="GO" id="GO:0005737">
    <property type="term" value="C:cytoplasm"/>
    <property type="evidence" value="ECO:0007669"/>
    <property type="project" value="InterPro"/>
</dbReference>
<accession>S4RJC1</accession>
<dbReference type="STRING" id="7757.ENSPMAP00000005303"/>
<dbReference type="OMA" id="SAPALPX"/>
<evidence type="ECO:0000256" key="4">
    <source>
        <dbReference type="ARBA" id="ARBA00023272"/>
    </source>
</evidence>
<sequence length="142" mass="16073">EEEERRQTMSESSGARVCFEAEAGAEEEGECEGEEEEDAGAGAPGRRQGKVTVKYNRRELQRRLDLEGWVDERLTQLYACPEEEMPELEIDIDHLLELNTDEERAEQLREILQACANSPEGFIADLLSSLKGMKKLNNGSRK</sequence>